<dbReference type="InterPro" id="IPR020904">
    <property type="entry name" value="Sc_DH/Rdtase_CS"/>
</dbReference>
<dbReference type="EC" id="1.-.-.-" evidence="4"/>
<dbReference type="PRINTS" id="PR00081">
    <property type="entry name" value="GDHRDH"/>
</dbReference>
<dbReference type="PROSITE" id="PS00061">
    <property type="entry name" value="ADH_SHORT"/>
    <property type="match status" value="1"/>
</dbReference>
<comment type="caution">
    <text evidence="4">The sequence shown here is derived from an EMBL/GenBank/DDBJ whole genome shotgun (WGS) entry which is preliminary data.</text>
</comment>
<gene>
    <name evidence="4" type="ORF">ACFQ5M_05900</name>
</gene>
<evidence type="ECO:0000313" key="5">
    <source>
        <dbReference type="Proteomes" id="UP001597267"/>
    </source>
</evidence>
<sequence length="262" mass="28961">MISTEMIAITGASSGIGAATAEKFASEGYGLILIARDLNKLHTVSHNIKAKYPDISTVVYSVDLTSEKSLREMYESLKKFHIKCWINNAGFGDYKLISDQDIEKANAMISLNVTAMTLLSMLYVKDYENVSGSQLINVSSAGGYLMVPTCVTYCATKFFVSAFTENLALELKHKQSALKAKVFAPAATQTNFGKVANDVTEYDYDHAFGESYFTSEQSADFLLQLFHSDDHFVGGINRQSFEFELSDNHFDFAGSSDRNQSL</sequence>
<keyword evidence="2 4" id="KW-0560">Oxidoreductase</keyword>
<reference evidence="5" key="1">
    <citation type="journal article" date="2019" name="Int. J. Syst. Evol. Microbiol.">
        <title>The Global Catalogue of Microorganisms (GCM) 10K type strain sequencing project: providing services to taxonomists for standard genome sequencing and annotation.</title>
        <authorList>
            <consortium name="The Broad Institute Genomics Platform"/>
            <consortium name="The Broad Institute Genome Sequencing Center for Infectious Disease"/>
            <person name="Wu L."/>
            <person name="Ma J."/>
        </authorList>
    </citation>
    <scope>NUCLEOTIDE SEQUENCE [LARGE SCALE GENOMIC DNA]</scope>
    <source>
        <strain evidence="5">CCM 8896</strain>
    </source>
</reference>
<name>A0ABW4J5U1_9LACO</name>
<dbReference type="Pfam" id="PF00106">
    <property type="entry name" value="adh_short"/>
    <property type="match status" value="1"/>
</dbReference>
<accession>A0ABW4J5U1</accession>
<organism evidence="4 5">
    <name type="scientific">Agrilactobacillus yilanensis</name>
    <dbReference type="NCBI Taxonomy" id="2485997"/>
    <lineage>
        <taxon>Bacteria</taxon>
        <taxon>Bacillati</taxon>
        <taxon>Bacillota</taxon>
        <taxon>Bacilli</taxon>
        <taxon>Lactobacillales</taxon>
        <taxon>Lactobacillaceae</taxon>
        <taxon>Agrilactobacillus</taxon>
    </lineage>
</organism>
<dbReference type="Gene3D" id="3.40.50.720">
    <property type="entry name" value="NAD(P)-binding Rossmann-like Domain"/>
    <property type="match status" value="1"/>
</dbReference>
<dbReference type="InterPro" id="IPR002347">
    <property type="entry name" value="SDR_fam"/>
</dbReference>
<dbReference type="PANTHER" id="PTHR42901:SF1">
    <property type="entry name" value="ALCOHOL DEHYDROGENASE"/>
    <property type="match status" value="1"/>
</dbReference>
<evidence type="ECO:0000313" key="4">
    <source>
        <dbReference type="EMBL" id="MFD1671621.1"/>
    </source>
</evidence>
<protein>
    <submittedName>
        <fullName evidence="4">SDR family NAD(P)-dependent oxidoreductase</fullName>
        <ecNumber evidence="4">1.-.-.-</ecNumber>
    </submittedName>
</protein>
<dbReference type="RefSeq" id="WP_125715673.1">
    <property type="nucleotide sequence ID" value="NZ_JBHTOP010000013.1"/>
</dbReference>
<evidence type="ECO:0000256" key="3">
    <source>
        <dbReference type="RuleBase" id="RU000363"/>
    </source>
</evidence>
<dbReference type="CDD" id="cd05233">
    <property type="entry name" value="SDR_c"/>
    <property type="match status" value="1"/>
</dbReference>
<evidence type="ECO:0000256" key="2">
    <source>
        <dbReference type="ARBA" id="ARBA00023002"/>
    </source>
</evidence>
<proteinExistence type="inferred from homology"/>
<dbReference type="GO" id="GO:0016491">
    <property type="term" value="F:oxidoreductase activity"/>
    <property type="evidence" value="ECO:0007669"/>
    <property type="project" value="UniProtKB-KW"/>
</dbReference>
<dbReference type="SUPFAM" id="SSF51735">
    <property type="entry name" value="NAD(P)-binding Rossmann-fold domains"/>
    <property type="match status" value="1"/>
</dbReference>
<dbReference type="Proteomes" id="UP001597267">
    <property type="component" value="Unassembled WGS sequence"/>
</dbReference>
<dbReference type="InterPro" id="IPR036291">
    <property type="entry name" value="NAD(P)-bd_dom_sf"/>
</dbReference>
<evidence type="ECO:0000256" key="1">
    <source>
        <dbReference type="ARBA" id="ARBA00006484"/>
    </source>
</evidence>
<dbReference type="PANTHER" id="PTHR42901">
    <property type="entry name" value="ALCOHOL DEHYDROGENASE"/>
    <property type="match status" value="1"/>
</dbReference>
<keyword evidence="5" id="KW-1185">Reference proteome</keyword>
<dbReference type="PRINTS" id="PR00080">
    <property type="entry name" value="SDRFAMILY"/>
</dbReference>
<comment type="similarity">
    <text evidence="1 3">Belongs to the short-chain dehydrogenases/reductases (SDR) family.</text>
</comment>
<dbReference type="EMBL" id="JBHTOP010000013">
    <property type="protein sequence ID" value="MFD1671621.1"/>
    <property type="molecule type" value="Genomic_DNA"/>
</dbReference>